<evidence type="ECO:0000313" key="3">
    <source>
        <dbReference type="EMBL" id="CAJ1377745.1"/>
    </source>
</evidence>
<sequence length="550" mass="61798">PNRATHMMPDSRQLAMASMLPLTAREKPVLARLDDREANLPAVRPQSQGQRQGGEWAVKLRSEPPPRSDPPEKLRSEPLEDVKAGSRRMLTEDELSLARPDPGYPGECERLRSHCEELLRLNADLRQKQLEQGSFAGKFDHLLREVSQMRSFNQTLRGVAETTQQCRKEVKQLHSLVPPISELSGLMEVAVGELRSSLQEEMREIVASEVASLREQLTRIHENSTRMVGLTLANRKDFDEHRMGLSSNELDELLQLSRSSKELLMSNTSKLDATWDQIIHNKKMIQSNAETINANKRIIEENKSHIQANQQAIKDEQEKARLEALEAVEKVAALQEELSKEHSNAERLALEEELMESQQKKMNMEAHMSELQDELQEGLQEEMDELNKKFDAIFQKLEVISDSVVNTQPTLLQQLHRVSEITRKGNMDINLANGDVKLKRTINFKKKNPGEAPTAEFENAAEANEVLADVAELWHMFKVIITVEGHTKDIGGGSEEFWQNVANSRAALCAAALGVMGVDLGQIIASGKPGKTGLNKAALVIKFDLFPDLD</sequence>
<evidence type="ECO:0000313" key="4">
    <source>
        <dbReference type="Proteomes" id="UP001178507"/>
    </source>
</evidence>
<gene>
    <name evidence="3" type="ORF">EVOR1521_LOCUS6465</name>
</gene>
<accession>A0AA36MRT4</accession>
<dbReference type="AlphaFoldDB" id="A0AA36MRT4"/>
<protein>
    <submittedName>
        <fullName evidence="3">Uncharacterized protein</fullName>
    </submittedName>
</protein>
<feature type="region of interest" description="Disordered" evidence="2">
    <location>
        <begin position="34"/>
        <end position="91"/>
    </location>
</feature>
<reference evidence="3" key="1">
    <citation type="submission" date="2023-08" db="EMBL/GenBank/DDBJ databases">
        <authorList>
            <person name="Chen Y."/>
            <person name="Shah S."/>
            <person name="Dougan E. K."/>
            <person name="Thang M."/>
            <person name="Chan C."/>
        </authorList>
    </citation>
    <scope>NUCLEOTIDE SEQUENCE</scope>
</reference>
<feature type="non-terminal residue" evidence="3">
    <location>
        <position position="1"/>
    </location>
</feature>
<dbReference type="Proteomes" id="UP001178507">
    <property type="component" value="Unassembled WGS sequence"/>
</dbReference>
<comment type="caution">
    <text evidence="3">The sequence shown here is derived from an EMBL/GenBank/DDBJ whole genome shotgun (WGS) entry which is preliminary data.</text>
</comment>
<name>A0AA36MRT4_9DINO</name>
<feature type="compositionally biased region" description="Basic and acidic residues" evidence="2">
    <location>
        <begin position="58"/>
        <end position="84"/>
    </location>
</feature>
<evidence type="ECO:0000256" key="1">
    <source>
        <dbReference type="SAM" id="Coils"/>
    </source>
</evidence>
<keyword evidence="4" id="KW-1185">Reference proteome</keyword>
<evidence type="ECO:0000256" key="2">
    <source>
        <dbReference type="SAM" id="MobiDB-lite"/>
    </source>
</evidence>
<feature type="coiled-coil region" evidence="1">
    <location>
        <begin position="317"/>
        <end position="396"/>
    </location>
</feature>
<keyword evidence="1" id="KW-0175">Coiled coil</keyword>
<organism evidence="3 4">
    <name type="scientific">Effrenium voratum</name>
    <dbReference type="NCBI Taxonomy" id="2562239"/>
    <lineage>
        <taxon>Eukaryota</taxon>
        <taxon>Sar</taxon>
        <taxon>Alveolata</taxon>
        <taxon>Dinophyceae</taxon>
        <taxon>Suessiales</taxon>
        <taxon>Symbiodiniaceae</taxon>
        <taxon>Effrenium</taxon>
    </lineage>
</organism>
<dbReference type="EMBL" id="CAUJNA010000485">
    <property type="protein sequence ID" value="CAJ1377745.1"/>
    <property type="molecule type" value="Genomic_DNA"/>
</dbReference>
<proteinExistence type="predicted"/>